<evidence type="ECO:0000256" key="3">
    <source>
        <dbReference type="ARBA" id="ARBA00022692"/>
    </source>
</evidence>
<evidence type="ECO:0000256" key="6">
    <source>
        <dbReference type="SAM" id="Coils"/>
    </source>
</evidence>
<keyword evidence="2" id="KW-1003">Cell membrane</keyword>
<dbReference type="RefSeq" id="WP_114117389.1">
    <property type="nucleotide sequence ID" value="NZ_BMHU01000003.1"/>
</dbReference>
<comment type="caution">
    <text evidence="10">The sequence shown here is derived from an EMBL/GenBank/DDBJ whole genome shotgun (WGS) entry which is preliminary data.</text>
</comment>
<dbReference type="EMBL" id="QORO01000002">
    <property type="protein sequence ID" value="RCK59777.1"/>
    <property type="molecule type" value="Genomic_DNA"/>
</dbReference>
<evidence type="ECO:0000256" key="1">
    <source>
        <dbReference type="ARBA" id="ARBA00004651"/>
    </source>
</evidence>
<organism evidence="10 11">
    <name type="scientific">Microbacterium sorbitolivorans</name>
    <dbReference type="NCBI Taxonomy" id="1867410"/>
    <lineage>
        <taxon>Bacteria</taxon>
        <taxon>Bacillati</taxon>
        <taxon>Actinomycetota</taxon>
        <taxon>Actinomycetes</taxon>
        <taxon>Micrococcales</taxon>
        <taxon>Microbacteriaceae</taxon>
        <taxon>Microbacterium</taxon>
    </lineage>
</organism>
<reference evidence="10 11" key="1">
    <citation type="submission" date="2018-07" db="EMBL/GenBank/DDBJ databases">
        <title>Microbacterium endoborsara sp. nov., a novel actinobacterium isolated from Borszczowia aralocaspica.</title>
        <authorList>
            <person name="An D."/>
        </authorList>
    </citation>
    <scope>NUCLEOTIDE SEQUENCE [LARGE SCALE GENOMIC DNA]</scope>
    <source>
        <strain evidence="10 11">C1.15228</strain>
    </source>
</reference>
<keyword evidence="11" id="KW-1185">Reference proteome</keyword>
<dbReference type="Pfam" id="PF13396">
    <property type="entry name" value="PLDc_N"/>
    <property type="match status" value="1"/>
</dbReference>
<feature type="transmembrane region" description="Helical" evidence="8">
    <location>
        <begin position="34"/>
        <end position="54"/>
    </location>
</feature>
<keyword evidence="5 8" id="KW-0472">Membrane</keyword>
<protein>
    <submittedName>
        <fullName evidence="10">PLDc_N domain-containing protein</fullName>
    </submittedName>
</protein>
<keyword evidence="6" id="KW-0175">Coiled coil</keyword>
<comment type="subcellular location">
    <subcellularLocation>
        <location evidence="1">Cell membrane</location>
        <topology evidence="1">Multi-pass membrane protein</topology>
    </subcellularLocation>
</comment>
<keyword evidence="4 8" id="KW-1133">Transmembrane helix</keyword>
<evidence type="ECO:0000259" key="9">
    <source>
        <dbReference type="Pfam" id="PF13396"/>
    </source>
</evidence>
<dbReference type="OrthoDB" id="3298527at2"/>
<dbReference type="InterPro" id="IPR027379">
    <property type="entry name" value="CLS_N"/>
</dbReference>
<keyword evidence="3 8" id="KW-0812">Transmembrane</keyword>
<feature type="domain" description="Cardiolipin synthase N-terminal" evidence="9">
    <location>
        <begin position="11"/>
        <end position="56"/>
    </location>
</feature>
<evidence type="ECO:0000256" key="8">
    <source>
        <dbReference type="SAM" id="Phobius"/>
    </source>
</evidence>
<dbReference type="AlphaFoldDB" id="A0A367Y1R4"/>
<evidence type="ECO:0000256" key="5">
    <source>
        <dbReference type="ARBA" id="ARBA00023136"/>
    </source>
</evidence>
<accession>A0A367Y1R4</accession>
<feature type="region of interest" description="Disordered" evidence="7">
    <location>
        <begin position="69"/>
        <end position="90"/>
    </location>
</feature>
<evidence type="ECO:0000313" key="11">
    <source>
        <dbReference type="Proteomes" id="UP000253508"/>
    </source>
</evidence>
<dbReference type="GO" id="GO:0005886">
    <property type="term" value="C:plasma membrane"/>
    <property type="evidence" value="ECO:0007669"/>
    <property type="project" value="UniProtKB-SubCell"/>
</dbReference>
<evidence type="ECO:0000256" key="2">
    <source>
        <dbReference type="ARBA" id="ARBA00022475"/>
    </source>
</evidence>
<dbReference type="Proteomes" id="UP000253508">
    <property type="component" value="Unassembled WGS sequence"/>
</dbReference>
<feature type="coiled-coil region" evidence="6">
    <location>
        <begin position="92"/>
        <end position="119"/>
    </location>
</feature>
<sequence>MPFLIGALNLALFIASLVDIIRIPEDRVRYLPKMVWIIVVFLLPFIGSVLWWVIGREYVQGVAPSIRFPQNPQQTAPQSQRPAPSTFRTTEQQLADLEREEYEEKLREELARRRKERGLDDER</sequence>
<proteinExistence type="predicted"/>
<evidence type="ECO:0000313" key="10">
    <source>
        <dbReference type="EMBL" id="RCK59777.1"/>
    </source>
</evidence>
<evidence type="ECO:0000256" key="4">
    <source>
        <dbReference type="ARBA" id="ARBA00022989"/>
    </source>
</evidence>
<evidence type="ECO:0000256" key="7">
    <source>
        <dbReference type="SAM" id="MobiDB-lite"/>
    </source>
</evidence>
<name>A0A367Y1R4_9MICO</name>
<gene>
    <name evidence="10" type="ORF">DTO57_06310</name>
</gene>